<feature type="domain" description="Phage ABA sandwich" evidence="1">
    <location>
        <begin position="9"/>
        <end position="115"/>
    </location>
</feature>
<evidence type="ECO:0000313" key="2">
    <source>
        <dbReference type="EMBL" id="QDX91090.1"/>
    </source>
</evidence>
<evidence type="ECO:0000259" key="1">
    <source>
        <dbReference type="Pfam" id="PF18066"/>
    </source>
</evidence>
<reference evidence="2 3" key="1">
    <citation type="submission" date="2018-11" db="EMBL/GenBank/DDBJ databases">
        <title>Phylogenetic determinants of toxin gene distribution in genomes of Brevibacillus laterosporus.</title>
        <authorList>
            <person name="Glare T.R."/>
            <person name="Durrant A."/>
            <person name="Berry C."/>
            <person name="Palma L."/>
            <person name="Ormskirk M."/>
            <person name="Cox M.O."/>
        </authorList>
    </citation>
    <scope>NUCLEOTIDE SEQUENCE [LARGE SCALE GENOMIC DNA]</scope>
    <source>
        <strain evidence="2 3">1821L</strain>
        <plasmid evidence="2 3">p1821L02</plasmid>
    </source>
</reference>
<geneLocation type="plasmid" evidence="2 3">
    <name>p1821L02</name>
</geneLocation>
<gene>
    <name evidence="2" type="ORF">EEL30_01020</name>
</gene>
<dbReference type="Proteomes" id="UP000319432">
    <property type="component" value="Plasmid p1821L02"/>
</dbReference>
<keyword evidence="3" id="KW-1185">Reference proteome</keyword>
<dbReference type="EMBL" id="CP033462">
    <property type="protein sequence ID" value="QDX91090.1"/>
    <property type="molecule type" value="Genomic_DNA"/>
</dbReference>
<evidence type="ECO:0000313" key="3">
    <source>
        <dbReference type="Proteomes" id="UP000319432"/>
    </source>
</evidence>
<sequence length="129" mass="14884">MTEQQIIETLATKVMGWEQKNLPNNDAGLPYYAEYWVNDEGLKIKPVNFWNPFHSLTDAFQVVDKLLGHFYLFELMSNEDGWIATFKLVDGNFIYPKEWEGAGETREQAICNAAMKVVALKKEDSNVKF</sequence>
<keyword evidence="2" id="KW-0614">Plasmid</keyword>
<dbReference type="Gene3D" id="3.30.2120.10">
    <property type="entry name" value="Bacillus phage protein-like"/>
    <property type="match status" value="1"/>
</dbReference>
<dbReference type="InterPro" id="IPR028985">
    <property type="entry name" value="Bacillus_phage_prot-like"/>
</dbReference>
<dbReference type="Pfam" id="PF18066">
    <property type="entry name" value="Phage_ABA_S"/>
    <property type="match status" value="1"/>
</dbReference>
<proteinExistence type="predicted"/>
<dbReference type="InterPro" id="IPR041270">
    <property type="entry name" value="Phage_ABA_S"/>
</dbReference>
<dbReference type="OrthoDB" id="2475218at2"/>
<organism evidence="2 3">
    <name type="scientific">Brevibacillus laterosporus</name>
    <name type="common">Bacillus laterosporus</name>
    <dbReference type="NCBI Taxonomy" id="1465"/>
    <lineage>
        <taxon>Bacteria</taxon>
        <taxon>Bacillati</taxon>
        <taxon>Bacillota</taxon>
        <taxon>Bacilli</taxon>
        <taxon>Bacillales</taxon>
        <taxon>Paenibacillaceae</taxon>
        <taxon>Brevibacillus</taxon>
    </lineage>
</organism>
<name>A0A518V269_BRELA</name>
<dbReference type="AlphaFoldDB" id="A0A518V269"/>
<accession>A0A518V269</accession>
<protein>
    <recommendedName>
        <fullName evidence="1">Phage ABA sandwich domain-containing protein</fullName>
    </recommendedName>
</protein>